<reference evidence="4" key="2">
    <citation type="submission" date="2023-05" db="EMBL/GenBank/DDBJ databases">
        <authorList>
            <consortium name="Lawrence Berkeley National Laboratory"/>
            <person name="Steindorff A."/>
            <person name="Hensen N."/>
            <person name="Bonometti L."/>
            <person name="Westerberg I."/>
            <person name="Brannstrom I.O."/>
            <person name="Guillou S."/>
            <person name="Cros-Aarteil S."/>
            <person name="Calhoun S."/>
            <person name="Haridas S."/>
            <person name="Kuo A."/>
            <person name="Mondo S."/>
            <person name="Pangilinan J."/>
            <person name="Riley R."/>
            <person name="Labutti K."/>
            <person name="Andreopoulos B."/>
            <person name="Lipzen A."/>
            <person name="Chen C."/>
            <person name="Yanf M."/>
            <person name="Daum C."/>
            <person name="Ng V."/>
            <person name="Clum A."/>
            <person name="Ohm R."/>
            <person name="Martin F."/>
            <person name="Silar P."/>
            <person name="Natvig D."/>
            <person name="Lalanne C."/>
            <person name="Gautier V."/>
            <person name="Ament-Velasquez S.L."/>
            <person name="Kruys A."/>
            <person name="Hutchinson M.I."/>
            <person name="Powell A.J."/>
            <person name="Barry K."/>
            <person name="Miller A.N."/>
            <person name="Grigoriev I.V."/>
            <person name="Debuchy R."/>
            <person name="Gladieux P."/>
            <person name="Thoren M.H."/>
            <person name="Johannesson H."/>
        </authorList>
    </citation>
    <scope>NUCLEOTIDE SEQUENCE</scope>
    <source>
        <strain evidence="4">CBS 990.96</strain>
    </source>
</reference>
<proteinExistence type="predicted"/>
<accession>A0AAN7BI84</accession>
<protein>
    <submittedName>
        <fullName evidence="4">Esterase-like activity of phytase-domain-containing protein</fullName>
    </submittedName>
</protein>
<reference evidence="4" key="1">
    <citation type="journal article" date="2023" name="Mol. Phylogenet. Evol.">
        <title>Genome-scale phylogeny and comparative genomics of the fungal order Sordariales.</title>
        <authorList>
            <person name="Hensen N."/>
            <person name="Bonometti L."/>
            <person name="Westerberg I."/>
            <person name="Brannstrom I.O."/>
            <person name="Guillou S."/>
            <person name="Cros-Aarteil S."/>
            <person name="Calhoun S."/>
            <person name="Haridas S."/>
            <person name="Kuo A."/>
            <person name="Mondo S."/>
            <person name="Pangilinan J."/>
            <person name="Riley R."/>
            <person name="LaButti K."/>
            <person name="Andreopoulos B."/>
            <person name="Lipzen A."/>
            <person name="Chen C."/>
            <person name="Yan M."/>
            <person name="Daum C."/>
            <person name="Ng V."/>
            <person name="Clum A."/>
            <person name="Steindorff A."/>
            <person name="Ohm R.A."/>
            <person name="Martin F."/>
            <person name="Silar P."/>
            <person name="Natvig D.O."/>
            <person name="Lalanne C."/>
            <person name="Gautier V."/>
            <person name="Ament-Velasquez S.L."/>
            <person name="Kruys A."/>
            <person name="Hutchinson M.I."/>
            <person name="Powell A.J."/>
            <person name="Barry K."/>
            <person name="Miller A.N."/>
            <person name="Grigoriev I.V."/>
            <person name="Debuchy R."/>
            <person name="Gladieux P."/>
            <person name="Hiltunen Thoren M."/>
            <person name="Johannesson H."/>
        </authorList>
    </citation>
    <scope>NUCLEOTIDE SEQUENCE</scope>
    <source>
        <strain evidence="4">CBS 990.96</strain>
    </source>
</reference>
<organism evidence="4 5">
    <name type="scientific">Podospora fimiseda</name>
    <dbReference type="NCBI Taxonomy" id="252190"/>
    <lineage>
        <taxon>Eukaryota</taxon>
        <taxon>Fungi</taxon>
        <taxon>Dikarya</taxon>
        <taxon>Ascomycota</taxon>
        <taxon>Pezizomycotina</taxon>
        <taxon>Sordariomycetes</taxon>
        <taxon>Sordariomycetidae</taxon>
        <taxon>Sordariales</taxon>
        <taxon>Podosporaceae</taxon>
        <taxon>Podospora</taxon>
    </lineage>
</organism>
<keyword evidence="5" id="KW-1185">Reference proteome</keyword>
<dbReference type="InterPro" id="IPR027372">
    <property type="entry name" value="Phytase-like_dom"/>
</dbReference>
<evidence type="ECO:0000313" key="4">
    <source>
        <dbReference type="EMBL" id="KAK4223748.1"/>
    </source>
</evidence>
<name>A0AAN7BI84_9PEZI</name>
<evidence type="ECO:0000256" key="1">
    <source>
        <dbReference type="SAM" id="MobiDB-lite"/>
    </source>
</evidence>
<dbReference type="PANTHER" id="PTHR37957:SF1">
    <property type="entry name" value="PHYTASE-LIKE DOMAIN-CONTAINING PROTEIN"/>
    <property type="match status" value="1"/>
</dbReference>
<gene>
    <name evidence="4" type="ORF">QBC38DRAFT_487087</name>
</gene>
<feature type="chain" id="PRO_5042889917" evidence="2">
    <location>
        <begin position="21"/>
        <end position="540"/>
    </location>
</feature>
<dbReference type="Pfam" id="PF13449">
    <property type="entry name" value="Phytase-like"/>
    <property type="match status" value="1"/>
</dbReference>
<keyword evidence="2" id="KW-0732">Signal</keyword>
<feature type="signal peptide" evidence="2">
    <location>
        <begin position="1"/>
        <end position="20"/>
    </location>
</feature>
<comment type="caution">
    <text evidence="4">The sequence shown here is derived from an EMBL/GenBank/DDBJ whole genome shotgun (WGS) entry which is preliminary data.</text>
</comment>
<dbReference type="AlphaFoldDB" id="A0AAN7BI84"/>
<evidence type="ECO:0000313" key="5">
    <source>
        <dbReference type="Proteomes" id="UP001301958"/>
    </source>
</evidence>
<sequence length="540" mass="58711">MLGLLRAVGFIALFAGYASSHPKPAPSPVSTTTCQGKTYTYKELAGFGSIPSDARDKFGDTISIGSAARLTNWKKTTNPKTKQTTYTGTLYGLPDRGWNTQGTQNTIPRVHLFDITFTPTSGRSPNLLFTYRNTILLTSPQGDPLTGLDPDSYISSLGPSFPKLPTSSYPGDGFGGNSSSSPGGTRIALDAEGLLLNSDGSFWISDEYGPYLYLFSPQGKMLQAVSPPDAILPVRNWTSGSPSFSSDNAPIFNSQKRPTPRDPVAGRQNNQGFEGLTGSPERADGKRDIWVMLQSAGRLEGGQNAATRRNARLLKYHVDNHGKGKGKGKSEDQREIKLEEEYVVPLPVFTDAQGRKRVAAQSEIHYVSDDQLLVLPRDSSVGACTDNPTSIYRHVDVIDVKKATDIKGKYDGFNESVASLDGVLKSEIKPAALCPWIDFNVNEELSKFGLRNGPQLAGLPTSSLLNEKWESLVLVPVEEDKHGDTYEYFLFAISDNDFITQNGFINGGKIPYKDASGCSLDQQTLVFRVTFPKGSKPLIG</sequence>
<feature type="region of interest" description="Disordered" evidence="1">
    <location>
        <begin position="243"/>
        <end position="282"/>
    </location>
</feature>
<dbReference type="Proteomes" id="UP001301958">
    <property type="component" value="Unassembled WGS sequence"/>
</dbReference>
<evidence type="ECO:0000259" key="3">
    <source>
        <dbReference type="Pfam" id="PF13449"/>
    </source>
</evidence>
<feature type="domain" description="Phytase-like" evidence="3">
    <location>
        <begin position="88"/>
        <end position="409"/>
    </location>
</feature>
<dbReference type="PANTHER" id="PTHR37957">
    <property type="entry name" value="BLR7070 PROTEIN"/>
    <property type="match status" value="1"/>
</dbReference>
<dbReference type="EMBL" id="MU865416">
    <property type="protein sequence ID" value="KAK4223748.1"/>
    <property type="molecule type" value="Genomic_DNA"/>
</dbReference>
<evidence type="ECO:0000256" key="2">
    <source>
        <dbReference type="SAM" id="SignalP"/>
    </source>
</evidence>
<feature type="compositionally biased region" description="Polar residues" evidence="1">
    <location>
        <begin position="243"/>
        <end position="257"/>
    </location>
</feature>